<evidence type="ECO:0000256" key="4">
    <source>
        <dbReference type="ARBA" id="ARBA00023015"/>
    </source>
</evidence>
<evidence type="ECO:0000256" key="1">
    <source>
        <dbReference type="ARBA" id="ARBA00022723"/>
    </source>
</evidence>
<dbReference type="GO" id="GO:0005634">
    <property type="term" value="C:nucleus"/>
    <property type="evidence" value="ECO:0007669"/>
    <property type="project" value="UniProtKB-SubCell"/>
</dbReference>
<sequence length="129" mass="15070">MIVADVSGNSSQCVFVCDFEVIENSRNNAQLRNWPFRAYPIFVRVFISCKYSMSKFIGLKVVKPMEEIVVPNDNTTSCTKSGSLERKVRSQKEQALNYPRCNSTNAKFCYYINYNLSQPRQFCKTYRRY</sequence>
<dbReference type="PANTHER" id="PTHR31992">
    <property type="entry name" value="DOF ZINC FINGER PROTEIN DOF1.4-RELATED"/>
    <property type="match status" value="1"/>
</dbReference>
<dbReference type="InParanoid" id="A0A068VD98"/>
<evidence type="ECO:0000256" key="9">
    <source>
        <dbReference type="RuleBase" id="RU369094"/>
    </source>
</evidence>
<gene>
    <name evidence="11" type="ORF">GSCOC_T00010784001</name>
</gene>
<keyword evidence="12" id="KW-1185">Reference proteome</keyword>
<dbReference type="OrthoDB" id="1927254at2759"/>
<evidence type="ECO:0000256" key="7">
    <source>
        <dbReference type="ARBA" id="ARBA00023242"/>
    </source>
</evidence>
<proteinExistence type="predicted"/>
<evidence type="ECO:0000259" key="10">
    <source>
        <dbReference type="PROSITE" id="PS50884"/>
    </source>
</evidence>
<keyword evidence="3 9" id="KW-0862">Zinc</keyword>
<keyword evidence="5 8" id="KW-0238">DNA-binding</keyword>
<dbReference type="Pfam" id="PF02701">
    <property type="entry name" value="Zn_ribbon_Dof"/>
    <property type="match status" value="1"/>
</dbReference>
<keyword evidence="4 9" id="KW-0805">Transcription regulation</keyword>
<dbReference type="Gramene" id="CDP18544">
    <property type="protein sequence ID" value="CDP18544"/>
    <property type="gene ID" value="GSCOC_T00010784001"/>
</dbReference>
<dbReference type="InterPro" id="IPR003851">
    <property type="entry name" value="Znf_Dof"/>
</dbReference>
<dbReference type="PANTHER" id="PTHR31992:SF285">
    <property type="entry name" value="DOF ZINC FINGER PROTEIN DOF4.6"/>
    <property type="match status" value="1"/>
</dbReference>
<reference evidence="12" key="1">
    <citation type="journal article" date="2014" name="Science">
        <title>The coffee genome provides insight into the convergent evolution of caffeine biosynthesis.</title>
        <authorList>
            <person name="Denoeud F."/>
            <person name="Carretero-Paulet L."/>
            <person name="Dereeper A."/>
            <person name="Droc G."/>
            <person name="Guyot R."/>
            <person name="Pietrella M."/>
            <person name="Zheng C."/>
            <person name="Alberti A."/>
            <person name="Anthony F."/>
            <person name="Aprea G."/>
            <person name="Aury J.M."/>
            <person name="Bento P."/>
            <person name="Bernard M."/>
            <person name="Bocs S."/>
            <person name="Campa C."/>
            <person name="Cenci A."/>
            <person name="Combes M.C."/>
            <person name="Crouzillat D."/>
            <person name="Da Silva C."/>
            <person name="Daddiego L."/>
            <person name="De Bellis F."/>
            <person name="Dussert S."/>
            <person name="Garsmeur O."/>
            <person name="Gayraud T."/>
            <person name="Guignon V."/>
            <person name="Jahn K."/>
            <person name="Jamilloux V."/>
            <person name="Joet T."/>
            <person name="Labadie K."/>
            <person name="Lan T."/>
            <person name="Leclercq J."/>
            <person name="Lepelley M."/>
            <person name="Leroy T."/>
            <person name="Li L.T."/>
            <person name="Librado P."/>
            <person name="Lopez L."/>
            <person name="Munoz A."/>
            <person name="Noel B."/>
            <person name="Pallavicini A."/>
            <person name="Perrotta G."/>
            <person name="Poncet V."/>
            <person name="Pot D."/>
            <person name="Priyono X."/>
            <person name="Rigoreau M."/>
            <person name="Rouard M."/>
            <person name="Rozas J."/>
            <person name="Tranchant-Dubreuil C."/>
            <person name="VanBuren R."/>
            <person name="Zhang Q."/>
            <person name="Andrade A.C."/>
            <person name="Argout X."/>
            <person name="Bertrand B."/>
            <person name="de Kochko A."/>
            <person name="Graziosi G."/>
            <person name="Henry R.J."/>
            <person name="Jayarama X."/>
            <person name="Ming R."/>
            <person name="Nagai C."/>
            <person name="Rounsley S."/>
            <person name="Sankoff D."/>
            <person name="Giuliano G."/>
            <person name="Albert V.A."/>
            <person name="Wincker P."/>
            <person name="Lashermes P."/>
        </authorList>
    </citation>
    <scope>NUCLEOTIDE SEQUENCE [LARGE SCALE GENOMIC DNA]</scope>
    <source>
        <strain evidence="12">cv. DH200-94</strain>
    </source>
</reference>
<dbReference type="PhylomeDB" id="A0A068VD98"/>
<dbReference type="PROSITE" id="PS50884">
    <property type="entry name" value="ZF_DOF_2"/>
    <property type="match status" value="1"/>
</dbReference>
<keyword evidence="2 8" id="KW-0863">Zinc-finger</keyword>
<organism evidence="11 12">
    <name type="scientific">Coffea canephora</name>
    <name type="common">Robusta coffee</name>
    <dbReference type="NCBI Taxonomy" id="49390"/>
    <lineage>
        <taxon>Eukaryota</taxon>
        <taxon>Viridiplantae</taxon>
        <taxon>Streptophyta</taxon>
        <taxon>Embryophyta</taxon>
        <taxon>Tracheophyta</taxon>
        <taxon>Spermatophyta</taxon>
        <taxon>Magnoliopsida</taxon>
        <taxon>eudicotyledons</taxon>
        <taxon>Gunneridae</taxon>
        <taxon>Pentapetalae</taxon>
        <taxon>asterids</taxon>
        <taxon>lamiids</taxon>
        <taxon>Gentianales</taxon>
        <taxon>Rubiaceae</taxon>
        <taxon>Ixoroideae</taxon>
        <taxon>Gardenieae complex</taxon>
        <taxon>Bertiereae - Coffeeae clade</taxon>
        <taxon>Coffeeae</taxon>
        <taxon>Coffea</taxon>
    </lineage>
</organism>
<name>A0A068VD98_COFCA</name>
<evidence type="ECO:0000256" key="3">
    <source>
        <dbReference type="ARBA" id="ARBA00022833"/>
    </source>
</evidence>
<dbReference type="GO" id="GO:0003700">
    <property type="term" value="F:DNA-binding transcription factor activity"/>
    <property type="evidence" value="ECO:0007669"/>
    <property type="project" value="UniProtKB-UniRule"/>
</dbReference>
<evidence type="ECO:0000256" key="6">
    <source>
        <dbReference type="ARBA" id="ARBA00023163"/>
    </source>
</evidence>
<keyword evidence="1 9" id="KW-0479">Metal-binding</keyword>
<dbReference type="STRING" id="49390.A0A068VD98"/>
<feature type="domain" description="Dof-type" evidence="10">
    <location>
        <begin position="96"/>
        <end position="129"/>
    </location>
</feature>
<evidence type="ECO:0000256" key="5">
    <source>
        <dbReference type="ARBA" id="ARBA00023125"/>
    </source>
</evidence>
<protein>
    <recommendedName>
        <fullName evidence="9">Dof zinc finger protein</fullName>
    </recommendedName>
</protein>
<dbReference type="InterPro" id="IPR045174">
    <property type="entry name" value="Dof"/>
</dbReference>
<keyword evidence="6 9" id="KW-0804">Transcription</keyword>
<keyword evidence="7 8" id="KW-0539">Nucleus</keyword>
<dbReference type="AlphaFoldDB" id="A0A068VD98"/>
<dbReference type="Proteomes" id="UP000295252">
    <property type="component" value="Chromosome X"/>
</dbReference>
<dbReference type="EMBL" id="HG739337">
    <property type="protein sequence ID" value="CDP18544.1"/>
    <property type="molecule type" value="Genomic_DNA"/>
</dbReference>
<dbReference type="GO" id="GO:0008270">
    <property type="term" value="F:zinc ion binding"/>
    <property type="evidence" value="ECO:0007669"/>
    <property type="project" value="UniProtKB-KW"/>
</dbReference>
<evidence type="ECO:0000313" key="12">
    <source>
        <dbReference type="Proteomes" id="UP000295252"/>
    </source>
</evidence>
<evidence type="ECO:0000256" key="2">
    <source>
        <dbReference type="ARBA" id="ARBA00022771"/>
    </source>
</evidence>
<evidence type="ECO:0000256" key="8">
    <source>
        <dbReference type="PROSITE-ProRule" id="PRU00071"/>
    </source>
</evidence>
<accession>A0A068VD98</accession>
<comment type="function">
    <text evidence="9">Transcription factor that binds specifically to a 5'-AA[AG]G-3' consensus core sequence.</text>
</comment>
<comment type="subcellular location">
    <subcellularLocation>
        <location evidence="8 9">Nucleus</location>
    </subcellularLocation>
</comment>
<evidence type="ECO:0000313" key="11">
    <source>
        <dbReference type="EMBL" id="CDP18544.1"/>
    </source>
</evidence>
<dbReference type="GO" id="GO:0003677">
    <property type="term" value="F:DNA binding"/>
    <property type="evidence" value="ECO:0007669"/>
    <property type="project" value="UniProtKB-UniRule"/>
</dbReference>